<dbReference type="Gene3D" id="2.30.30.40">
    <property type="entry name" value="SH3 Domains"/>
    <property type="match status" value="2"/>
</dbReference>
<feature type="domain" description="SH3" evidence="5">
    <location>
        <begin position="538"/>
        <end position="586"/>
    </location>
</feature>
<evidence type="ECO:0000256" key="1">
    <source>
        <dbReference type="ARBA" id="ARBA00022443"/>
    </source>
</evidence>
<dbReference type="SMART" id="SM00055">
    <property type="entry name" value="FCH"/>
    <property type="match status" value="1"/>
</dbReference>
<feature type="domain" description="SH3" evidence="5">
    <location>
        <begin position="459"/>
        <end position="520"/>
    </location>
</feature>
<dbReference type="InterPro" id="IPR031160">
    <property type="entry name" value="F_BAR_dom"/>
</dbReference>
<accession>A0A9W8J374</accession>
<keyword evidence="1 2" id="KW-0728">SH3 domain</keyword>
<proteinExistence type="predicted"/>
<dbReference type="InterPro" id="IPR035459">
    <property type="entry name" value="Bzz1_SH3_1"/>
</dbReference>
<evidence type="ECO:0008006" key="9">
    <source>
        <dbReference type="Google" id="ProtNLM"/>
    </source>
</evidence>
<evidence type="ECO:0000313" key="7">
    <source>
        <dbReference type="EMBL" id="KAJ2926614.1"/>
    </source>
</evidence>
<dbReference type="InterPro" id="IPR036028">
    <property type="entry name" value="SH3-like_dom_sf"/>
</dbReference>
<keyword evidence="3" id="KW-0175">Coiled coil</keyword>
<evidence type="ECO:0000313" key="8">
    <source>
        <dbReference type="Proteomes" id="UP001140091"/>
    </source>
</evidence>
<protein>
    <recommendedName>
        <fullName evidence="9">FCH-domain-containing protein</fullName>
    </recommendedName>
</protein>
<keyword evidence="8" id="KW-1185">Reference proteome</keyword>
<feature type="region of interest" description="Disordered" evidence="4">
    <location>
        <begin position="176"/>
        <end position="196"/>
    </location>
</feature>
<feature type="non-terminal residue" evidence="7">
    <location>
        <position position="586"/>
    </location>
</feature>
<dbReference type="SMART" id="SM00326">
    <property type="entry name" value="SH3"/>
    <property type="match status" value="2"/>
</dbReference>
<sequence length="586" mass="65158">MEANNPNSFGHLLPDQFDRIAAYFDTHLELIGDIREIYNSRAALEREYAAKLQTLVRKAADKKAKMEQNIAVGTDPSKSWDINTLKSNTLNAAYDEIINSISSTAEDHLGIADAVTSQVVEVLRVVERKNEEAKKKEMAFFGKLLQDRDRTYNDRLKNKQKYDDDCLEVEAFRQKQGRTTDDKHAERAAKQAEQQRNDMLNSKNVYLISIAIANQAKARFYSSDLPRLEDEFQGLQTRLVQRLTKILLHCQQLQQGHLDSLKSRVAAVETRLNAVNPAQDEALFATHNARPFTAPSDWKFEPCSGHYDTDAMSIDPVPKVFIQNKLRKCKEKLQELQPIITSQKGEAAQTVRSIENYRPDHSVGTVDDLTDRFLEAQHQLSLYLTSEHILKVEIETIVAAVGADEGGAESSSIQELLILHSDPVWLLQATMSSVSSRVQPPTASSFVKEPHSDEVSIAESHPTARVLFSFKASSEFELAVREGQIVHVVEEDDGSGWVKVMDDGGETGLVPATYIEETDAVPAPGPASAPTPGRAQQGSGEQVRALYPYQAQGADEISLKEGDILELSSGLHGGKNYGEGWWEVGE</sequence>
<dbReference type="PROSITE" id="PS50002">
    <property type="entry name" value="SH3"/>
    <property type="match status" value="2"/>
</dbReference>
<dbReference type="EMBL" id="JANBPK010001052">
    <property type="protein sequence ID" value="KAJ2926614.1"/>
    <property type="molecule type" value="Genomic_DNA"/>
</dbReference>
<dbReference type="PROSITE" id="PS51741">
    <property type="entry name" value="F_BAR"/>
    <property type="match status" value="1"/>
</dbReference>
<evidence type="ECO:0000259" key="6">
    <source>
        <dbReference type="PROSITE" id="PS51741"/>
    </source>
</evidence>
<feature type="domain" description="F-BAR" evidence="6">
    <location>
        <begin position="7"/>
        <end position="280"/>
    </location>
</feature>
<dbReference type="AlphaFoldDB" id="A0A9W8J374"/>
<dbReference type="GO" id="GO:0030864">
    <property type="term" value="C:cortical actin cytoskeleton"/>
    <property type="evidence" value="ECO:0007669"/>
    <property type="project" value="UniProtKB-ARBA"/>
</dbReference>
<comment type="caution">
    <text evidence="7">The sequence shown here is derived from an EMBL/GenBank/DDBJ whole genome shotgun (WGS) entry which is preliminary data.</text>
</comment>
<evidence type="ECO:0000256" key="3">
    <source>
        <dbReference type="PROSITE-ProRule" id="PRU01077"/>
    </source>
</evidence>
<dbReference type="SUPFAM" id="SSF103657">
    <property type="entry name" value="BAR/IMD domain-like"/>
    <property type="match status" value="1"/>
</dbReference>
<dbReference type="PANTHER" id="PTHR15735:SF21">
    <property type="entry name" value="PROTEIN NERVOUS WRECK"/>
    <property type="match status" value="1"/>
</dbReference>
<dbReference type="PANTHER" id="PTHR15735">
    <property type="entry name" value="FCH AND DOUBLE SH3 DOMAINS PROTEIN"/>
    <property type="match status" value="1"/>
</dbReference>
<dbReference type="SUPFAM" id="SSF50044">
    <property type="entry name" value="SH3-domain"/>
    <property type="match status" value="2"/>
</dbReference>
<organism evidence="7 8">
    <name type="scientific">Candolleomyces eurysporus</name>
    <dbReference type="NCBI Taxonomy" id="2828524"/>
    <lineage>
        <taxon>Eukaryota</taxon>
        <taxon>Fungi</taxon>
        <taxon>Dikarya</taxon>
        <taxon>Basidiomycota</taxon>
        <taxon>Agaricomycotina</taxon>
        <taxon>Agaricomycetes</taxon>
        <taxon>Agaricomycetidae</taxon>
        <taxon>Agaricales</taxon>
        <taxon>Agaricineae</taxon>
        <taxon>Psathyrellaceae</taxon>
        <taxon>Candolleomyces</taxon>
    </lineage>
</organism>
<dbReference type="Pfam" id="PF00611">
    <property type="entry name" value="FCH"/>
    <property type="match status" value="1"/>
</dbReference>
<evidence type="ECO:0000259" key="5">
    <source>
        <dbReference type="PROSITE" id="PS50002"/>
    </source>
</evidence>
<dbReference type="InterPro" id="IPR027267">
    <property type="entry name" value="AH/BAR_dom_sf"/>
</dbReference>
<dbReference type="CDD" id="cd00174">
    <property type="entry name" value="SH3"/>
    <property type="match status" value="1"/>
</dbReference>
<gene>
    <name evidence="7" type="ORF">H1R20_g10481</name>
</gene>
<dbReference type="Pfam" id="PF00018">
    <property type="entry name" value="SH3_1"/>
    <property type="match status" value="2"/>
</dbReference>
<name>A0A9W8J374_9AGAR</name>
<evidence type="ECO:0000256" key="2">
    <source>
        <dbReference type="PROSITE-ProRule" id="PRU00192"/>
    </source>
</evidence>
<reference evidence="7" key="1">
    <citation type="submission" date="2022-06" db="EMBL/GenBank/DDBJ databases">
        <title>Genome Sequence of Candolleomyces eurysporus.</title>
        <authorList>
            <person name="Buettner E."/>
        </authorList>
    </citation>
    <scope>NUCLEOTIDE SEQUENCE</scope>
    <source>
        <strain evidence="7">VTCC 930004</strain>
    </source>
</reference>
<dbReference type="InterPro" id="IPR001060">
    <property type="entry name" value="FCH_dom"/>
</dbReference>
<dbReference type="InterPro" id="IPR001452">
    <property type="entry name" value="SH3_domain"/>
</dbReference>
<feature type="region of interest" description="Disordered" evidence="4">
    <location>
        <begin position="522"/>
        <end position="542"/>
    </location>
</feature>
<dbReference type="GO" id="GO:0030036">
    <property type="term" value="P:actin cytoskeleton organization"/>
    <property type="evidence" value="ECO:0007669"/>
    <property type="project" value="UniProtKB-ARBA"/>
</dbReference>
<dbReference type="Gene3D" id="1.20.1270.60">
    <property type="entry name" value="Arfaptin homology (AH) domain/BAR domain"/>
    <property type="match status" value="1"/>
</dbReference>
<dbReference type="CDD" id="cd11912">
    <property type="entry name" value="SH3_Bzz1_1"/>
    <property type="match status" value="1"/>
</dbReference>
<dbReference type="Proteomes" id="UP001140091">
    <property type="component" value="Unassembled WGS sequence"/>
</dbReference>
<dbReference type="GO" id="GO:0030833">
    <property type="term" value="P:regulation of actin filament polymerization"/>
    <property type="evidence" value="ECO:0007669"/>
    <property type="project" value="TreeGrafter"/>
</dbReference>
<evidence type="ECO:0000256" key="4">
    <source>
        <dbReference type="SAM" id="MobiDB-lite"/>
    </source>
</evidence>
<dbReference type="OrthoDB" id="8783038at2759"/>